<reference evidence="3 4" key="2">
    <citation type="submission" date="2018-11" db="EMBL/GenBank/DDBJ databases">
        <authorList>
            <consortium name="Pathogen Informatics"/>
        </authorList>
    </citation>
    <scope>NUCLEOTIDE SEQUENCE [LARGE SCALE GENOMIC DNA]</scope>
    <source>
        <strain evidence="3 4">NST_G2</strain>
    </source>
</reference>
<evidence type="ECO:0000313" key="5">
    <source>
        <dbReference type="WBParaSite" id="SSLN_0000835801-mRNA-1"/>
    </source>
</evidence>
<feature type="compositionally biased region" description="Polar residues" evidence="1">
    <location>
        <begin position="212"/>
        <end position="224"/>
    </location>
</feature>
<keyword evidence="2" id="KW-1133">Transmembrane helix</keyword>
<name>A0A183SV00_SCHSO</name>
<dbReference type="WBParaSite" id="SSLN_0000835801-mRNA-1">
    <property type="protein sequence ID" value="SSLN_0000835801-mRNA-1"/>
    <property type="gene ID" value="SSLN_0000835801"/>
</dbReference>
<dbReference type="Proteomes" id="UP000275846">
    <property type="component" value="Unassembled WGS sequence"/>
</dbReference>
<reference evidence="5" key="1">
    <citation type="submission" date="2016-06" db="UniProtKB">
        <authorList>
            <consortium name="WormBaseParasite"/>
        </authorList>
    </citation>
    <scope>IDENTIFICATION</scope>
</reference>
<keyword evidence="2" id="KW-0472">Membrane</keyword>
<evidence type="ECO:0000256" key="1">
    <source>
        <dbReference type="SAM" id="MobiDB-lite"/>
    </source>
</evidence>
<evidence type="ECO:0000313" key="3">
    <source>
        <dbReference type="EMBL" id="VDL94433.1"/>
    </source>
</evidence>
<evidence type="ECO:0000313" key="4">
    <source>
        <dbReference type="Proteomes" id="UP000275846"/>
    </source>
</evidence>
<gene>
    <name evidence="3" type="ORF">SSLN_LOCUS8048</name>
</gene>
<feature type="transmembrane region" description="Helical" evidence="2">
    <location>
        <begin position="50"/>
        <end position="75"/>
    </location>
</feature>
<accession>A0A183SV00</accession>
<sequence length="234" mass="24943">MAASEIKTGVFKGRYPSNYLWYAVATWLSGSLTQPLSLGSAPGQALQDSLLSQFLVVLLCISVVMFGLVGVVRLLSCIFRLFFLEPRTIEQLATAASAGVPRSGLPPQIRLLSPCPPPSVHFCAELGCRSVWTDASRHSLRHTQSAPVPTPSTSDPLSPVRIVGTVLSGGNPGQYVLLPNSSPSVTYCSTERRGQIALAVTDIPPSLPVVSRGSTNPVACPNNSRLRHPEQVIT</sequence>
<keyword evidence="4" id="KW-1185">Reference proteome</keyword>
<protein>
    <submittedName>
        <fullName evidence="5">Pecanex-like protein</fullName>
    </submittedName>
</protein>
<organism evidence="5">
    <name type="scientific">Schistocephalus solidus</name>
    <name type="common">Tapeworm</name>
    <dbReference type="NCBI Taxonomy" id="70667"/>
    <lineage>
        <taxon>Eukaryota</taxon>
        <taxon>Metazoa</taxon>
        <taxon>Spiralia</taxon>
        <taxon>Lophotrochozoa</taxon>
        <taxon>Platyhelminthes</taxon>
        <taxon>Cestoda</taxon>
        <taxon>Eucestoda</taxon>
        <taxon>Diphyllobothriidea</taxon>
        <taxon>Diphyllobothriidae</taxon>
        <taxon>Schistocephalus</taxon>
    </lineage>
</organism>
<evidence type="ECO:0000256" key="2">
    <source>
        <dbReference type="SAM" id="Phobius"/>
    </source>
</evidence>
<feature type="region of interest" description="Disordered" evidence="1">
    <location>
        <begin position="211"/>
        <end position="234"/>
    </location>
</feature>
<feature type="transmembrane region" description="Helical" evidence="2">
    <location>
        <begin position="20"/>
        <end position="38"/>
    </location>
</feature>
<proteinExistence type="predicted"/>
<dbReference type="EMBL" id="UYSU01034447">
    <property type="protein sequence ID" value="VDL94433.1"/>
    <property type="molecule type" value="Genomic_DNA"/>
</dbReference>
<keyword evidence="2" id="KW-0812">Transmembrane</keyword>
<dbReference type="AlphaFoldDB" id="A0A183SV00"/>
<dbReference type="OrthoDB" id="6244399at2759"/>